<dbReference type="OrthoDB" id="9810445at2"/>
<feature type="region of interest" description="Disordered" evidence="11">
    <location>
        <begin position="277"/>
        <end position="302"/>
    </location>
</feature>
<evidence type="ECO:0000256" key="7">
    <source>
        <dbReference type="ARBA" id="ARBA00022989"/>
    </source>
</evidence>
<keyword evidence="7" id="KW-1133">Transmembrane helix</keyword>
<keyword evidence="14" id="KW-1185">Reference proteome</keyword>
<evidence type="ECO:0000256" key="4">
    <source>
        <dbReference type="ARBA" id="ARBA00022723"/>
    </source>
</evidence>
<evidence type="ECO:0000313" key="14">
    <source>
        <dbReference type="Proteomes" id="UP000239001"/>
    </source>
</evidence>
<organism evidence="13 14">
    <name type="scientific">Aphanothece hegewaldii CCALA 016</name>
    <dbReference type="NCBI Taxonomy" id="2107694"/>
    <lineage>
        <taxon>Bacteria</taxon>
        <taxon>Bacillati</taxon>
        <taxon>Cyanobacteriota</taxon>
        <taxon>Cyanophyceae</taxon>
        <taxon>Oscillatoriophycideae</taxon>
        <taxon>Chroococcales</taxon>
        <taxon>Aphanothecaceae</taxon>
        <taxon>Aphanothece</taxon>
    </lineage>
</organism>
<comment type="similarity">
    <text evidence="10">Belongs to the peptidase M48 family.</text>
</comment>
<dbReference type="Proteomes" id="UP000239001">
    <property type="component" value="Unassembled WGS sequence"/>
</dbReference>
<dbReference type="Pfam" id="PF01435">
    <property type="entry name" value="Peptidase_M48"/>
    <property type="match status" value="1"/>
</dbReference>
<dbReference type="GO" id="GO:0004222">
    <property type="term" value="F:metalloendopeptidase activity"/>
    <property type="evidence" value="ECO:0007669"/>
    <property type="project" value="InterPro"/>
</dbReference>
<keyword evidence="3" id="KW-0812">Transmembrane</keyword>
<evidence type="ECO:0000256" key="11">
    <source>
        <dbReference type="SAM" id="MobiDB-lite"/>
    </source>
</evidence>
<comment type="cofactor">
    <cofactor evidence="10">
        <name>Zn(2+)</name>
        <dbReference type="ChEBI" id="CHEBI:29105"/>
    </cofactor>
    <text evidence="10">Binds 1 zinc ion per subunit.</text>
</comment>
<evidence type="ECO:0000256" key="9">
    <source>
        <dbReference type="ARBA" id="ARBA00023136"/>
    </source>
</evidence>
<evidence type="ECO:0000313" key="13">
    <source>
        <dbReference type="EMBL" id="PSF39063.1"/>
    </source>
</evidence>
<name>A0A2T1M2V1_9CHRO</name>
<dbReference type="PANTHER" id="PTHR43221">
    <property type="entry name" value="PROTEASE HTPX"/>
    <property type="match status" value="1"/>
</dbReference>
<keyword evidence="4" id="KW-0479">Metal-binding</keyword>
<keyword evidence="8 10" id="KW-0482">Metalloprotease</keyword>
<dbReference type="AlphaFoldDB" id="A0A2T1M2V1"/>
<evidence type="ECO:0000256" key="8">
    <source>
        <dbReference type="ARBA" id="ARBA00023049"/>
    </source>
</evidence>
<dbReference type="GO" id="GO:0006508">
    <property type="term" value="P:proteolysis"/>
    <property type="evidence" value="ECO:0007669"/>
    <property type="project" value="UniProtKB-KW"/>
</dbReference>
<sequence>MASYPGISSQAFKHPLDQQAELALRSVPGFDLLASRFSEYIYERPQQIYLMGNNLKVNPRQYSTLYGIYRDCIQDLDIYPEPSLYVSQNPLVNSYSLGREHPYIVVNTGLLDLLNEDEIRTVMAHELGHIKCDHSILIQMFLWVRNTASFIGDITLGIGKIMTTGLIYAFYEWRRKAELSADRASMLVIDDVNLIFKTMMKLAGGSQKYAHECSLQEFIKQSDDYHRMDEDSLNQFYKIMIYNGANDTFLTHPFTVERVRYLQEWSNSAQYRQIKQGNYPKAGKEGSINVDATPKNQESEDLKQKIADLQAEIERIRNAKNS</sequence>
<evidence type="ECO:0000256" key="6">
    <source>
        <dbReference type="ARBA" id="ARBA00022833"/>
    </source>
</evidence>
<keyword evidence="2 10" id="KW-0645">Protease</keyword>
<keyword evidence="6 10" id="KW-0862">Zinc</keyword>
<keyword evidence="9" id="KW-0472">Membrane</keyword>
<dbReference type="GO" id="GO:0046872">
    <property type="term" value="F:metal ion binding"/>
    <property type="evidence" value="ECO:0007669"/>
    <property type="project" value="UniProtKB-KW"/>
</dbReference>
<evidence type="ECO:0000256" key="3">
    <source>
        <dbReference type="ARBA" id="ARBA00022692"/>
    </source>
</evidence>
<proteinExistence type="inferred from homology"/>
<dbReference type="PANTHER" id="PTHR43221:SF3">
    <property type="entry name" value="SLL1280 PROTEIN"/>
    <property type="match status" value="1"/>
</dbReference>
<dbReference type="InterPro" id="IPR001915">
    <property type="entry name" value="Peptidase_M48"/>
</dbReference>
<protein>
    <submittedName>
        <fullName evidence="13">Peptidase M48</fullName>
    </submittedName>
</protein>
<comment type="caution">
    <text evidence="13">The sequence shown here is derived from an EMBL/GenBank/DDBJ whole genome shotgun (WGS) entry which is preliminary data.</text>
</comment>
<feature type="domain" description="Peptidase M48" evidence="12">
    <location>
        <begin position="68"/>
        <end position="265"/>
    </location>
</feature>
<dbReference type="EMBL" id="PXOH01000002">
    <property type="protein sequence ID" value="PSF39063.1"/>
    <property type="molecule type" value="Genomic_DNA"/>
</dbReference>
<keyword evidence="1" id="KW-1003">Cell membrane</keyword>
<evidence type="ECO:0000259" key="12">
    <source>
        <dbReference type="Pfam" id="PF01435"/>
    </source>
</evidence>
<dbReference type="CDD" id="cd07325">
    <property type="entry name" value="M48_Ste24p_like"/>
    <property type="match status" value="1"/>
</dbReference>
<dbReference type="RefSeq" id="WP_106455427.1">
    <property type="nucleotide sequence ID" value="NZ_PXOH01000002.1"/>
</dbReference>
<accession>A0A2T1M2V1</accession>
<gene>
    <name evidence="13" type="ORF">C7H19_03150</name>
</gene>
<dbReference type="InterPro" id="IPR050083">
    <property type="entry name" value="HtpX_protease"/>
</dbReference>
<evidence type="ECO:0000256" key="5">
    <source>
        <dbReference type="ARBA" id="ARBA00022801"/>
    </source>
</evidence>
<dbReference type="Gene3D" id="3.30.2010.10">
    <property type="entry name" value="Metalloproteases ('zincins'), catalytic domain"/>
    <property type="match status" value="1"/>
</dbReference>
<evidence type="ECO:0000256" key="2">
    <source>
        <dbReference type="ARBA" id="ARBA00022670"/>
    </source>
</evidence>
<evidence type="ECO:0000256" key="10">
    <source>
        <dbReference type="RuleBase" id="RU003983"/>
    </source>
</evidence>
<keyword evidence="5 10" id="KW-0378">Hydrolase</keyword>
<reference evidence="13 14" key="2">
    <citation type="submission" date="2018-03" db="EMBL/GenBank/DDBJ databases">
        <authorList>
            <person name="Keele B.F."/>
        </authorList>
    </citation>
    <scope>NUCLEOTIDE SEQUENCE [LARGE SCALE GENOMIC DNA]</scope>
    <source>
        <strain evidence="13 14">CCALA 016</strain>
    </source>
</reference>
<reference evidence="13 14" key="1">
    <citation type="submission" date="2018-03" db="EMBL/GenBank/DDBJ databases">
        <title>The ancient ancestry and fast evolution of plastids.</title>
        <authorList>
            <person name="Moore K.R."/>
            <person name="Magnabosco C."/>
            <person name="Momper L."/>
            <person name="Gold D.A."/>
            <person name="Bosak T."/>
            <person name="Fournier G.P."/>
        </authorList>
    </citation>
    <scope>NUCLEOTIDE SEQUENCE [LARGE SCALE GENOMIC DNA]</scope>
    <source>
        <strain evidence="13 14">CCALA 016</strain>
    </source>
</reference>
<evidence type="ECO:0000256" key="1">
    <source>
        <dbReference type="ARBA" id="ARBA00022475"/>
    </source>
</evidence>